<dbReference type="EMBL" id="BLAL01000274">
    <property type="protein sequence ID" value="GES98638.1"/>
    <property type="molecule type" value="Genomic_DNA"/>
</dbReference>
<sequence length="92" mass="10553">MSAISLVNTFATTLVATQMTNITSEEKQNLLFDVKCPLEVQMEEIDSSTRQKENIPNEKQRITKTKPSGLCHTKIKVEWLVSLKIVKVERYK</sequence>
<organism evidence="1 2">
    <name type="scientific">Rhizophagus clarus</name>
    <dbReference type="NCBI Taxonomy" id="94130"/>
    <lineage>
        <taxon>Eukaryota</taxon>
        <taxon>Fungi</taxon>
        <taxon>Fungi incertae sedis</taxon>
        <taxon>Mucoromycota</taxon>
        <taxon>Glomeromycotina</taxon>
        <taxon>Glomeromycetes</taxon>
        <taxon>Glomerales</taxon>
        <taxon>Glomeraceae</taxon>
        <taxon>Rhizophagus</taxon>
    </lineage>
</organism>
<accession>A0A8H3M8Z6</accession>
<dbReference type="Proteomes" id="UP000615446">
    <property type="component" value="Unassembled WGS sequence"/>
</dbReference>
<evidence type="ECO:0000313" key="2">
    <source>
        <dbReference type="Proteomes" id="UP000615446"/>
    </source>
</evidence>
<proteinExistence type="predicted"/>
<evidence type="ECO:0000313" key="1">
    <source>
        <dbReference type="EMBL" id="GES98638.1"/>
    </source>
</evidence>
<reference evidence="1" key="1">
    <citation type="submission" date="2019-10" db="EMBL/GenBank/DDBJ databases">
        <title>Conservation and host-specific expression of non-tandemly repeated heterogenous ribosome RNA gene in arbuscular mycorrhizal fungi.</title>
        <authorList>
            <person name="Maeda T."/>
            <person name="Kobayashi Y."/>
            <person name="Nakagawa T."/>
            <person name="Ezawa T."/>
            <person name="Yamaguchi K."/>
            <person name="Bino T."/>
            <person name="Nishimoto Y."/>
            <person name="Shigenobu S."/>
            <person name="Kawaguchi M."/>
        </authorList>
    </citation>
    <scope>NUCLEOTIDE SEQUENCE</scope>
    <source>
        <strain evidence="1">HR1</strain>
    </source>
</reference>
<comment type="caution">
    <text evidence="1">The sequence shown here is derived from an EMBL/GenBank/DDBJ whole genome shotgun (WGS) entry which is preliminary data.</text>
</comment>
<name>A0A8H3M8Z6_9GLOM</name>
<protein>
    <submittedName>
        <fullName evidence="1">Uncharacterized protein</fullName>
    </submittedName>
</protein>
<dbReference type="OrthoDB" id="5330842at2759"/>
<dbReference type="AlphaFoldDB" id="A0A8H3M8Z6"/>
<gene>
    <name evidence="1" type="ORF">RCL2_002517400</name>
</gene>